<accession>A0AA35UX19</accession>
<keyword evidence="3" id="KW-1185">Reference proteome</keyword>
<organism evidence="2 3">
    <name type="scientific">Lactuca saligna</name>
    <name type="common">Willowleaf lettuce</name>
    <dbReference type="NCBI Taxonomy" id="75948"/>
    <lineage>
        <taxon>Eukaryota</taxon>
        <taxon>Viridiplantae</taxon>
        <taxon>Streptophyta</taxon>
        <taxon>Embryophyta</taxon>
        <taxon>Tracheophyta</taxon>
        <taxon>Spermatophyta</taxon>
        <taxon>Magnoliopsida</taxon>
        <taxon>eudicotyledons</taxon>
        <taxon>Gunneridae</taxon>
        <taxon>Pentapetalae</taxon>
        <taxon>asterids</taxon>
        <taxon>campanulids</taxon>
        <taxon>Asterales</taxon>
        <taxon>Asteraceae</taxon>
        <taxon>Cichorioideae</taxon>
        <taxon>Cichorieae</taxon>
        <taxon>Lactucinae</taxon>
        <taxon>Lactuca</taxon>
    </lineage>
</organism>
<protein>
    <recommendedName>
        <fullName evidence="4">Phospholipase-like protein</fullName>
    </recommendedName>
</protein>
<dbReference type="AlphaFoldDB" id="A0AA35UX19"/>
<evidence type="ECO:0000313" key="3">
    <source>
        <dbReference type="Proteomes" id="UP001177003"/>
    </source>
</evidence>
<dbReference type="EMBL" id="OX465086">
    <property type="protein sequence ID" value="CAI9262401.1"/>
    <property type="molecule type" value="Genomic_DNA"/>
</dbReference>
<sequence length="301" mass="34784">MSPNYLALQDEDDVMHIQLVFMLKGLHGRDVKTGIPAAVYKLADNIDDWNRFAWSTYFWTYTSRLMRGMFKKIEEFRLFKQANPESKKVHNWKSDDTDENKQDVKDSHEIPPRVVVDQVFGDTKGFDKILSDKGAHYLETNTVVYPNFICTDKTIFPNQVFDTTGNPEKINPEFNKIVENNNQRAIDAETNAPDNQTSESSKHNDDSTITTMSITCESVPGVNMVEQTFEGEKENMNHQVDGEHSQNYQEYHLEGEHQDECHVEGEHQDEHHVKGEHDEIETINLDENDEFHVINDNFSVA</sequence>
<name>A0AA35UX19_LACSI</name>
<gene>
    <name evidence="2" type="ORF">LSALG_LOCUS3142</name>
</gene>
<evidence type="ECO:0008006" key="4">
    <source>
        <dbReference type="Google" id="ProtNLM"/>
    </source>
</evidence>
<evidence type="ECO:0000256" key="1">
    <source>
        <dbReference type="SAM" id="MobiDB-lite"/>
    </source>
</evidence>
<proteinExistence type="predicted"/>
<reference evidence="2" key="1">
    <citation type="submission" date="2023-04" db="EMBL/GenBank/DDBJ databases">
        <authorList>
            <person name="Vijverberg K."/>
            <person name="Xiong W."/>
            <person name="Schranz E."/>
        </authorList>
    </citation>
    <scope>NUCLEOTIDE SEQUENCE</scope>
</reference>
<evidence type="ECO:0000313" key="2">
    <source>
        <dbReference type="EMBL" id="CAI9262401.1"/>
    </source>
</evidence>
<dbReference type="Proteomes" id="UP001177003">
    <property type="component" value="Chromosome 0"/>
</dbReference>
<feature type="region of interest" description="Disordered" evidence="1">
    <location>
        <begin position="190"/>
        <end position="209"/>
    </location>
</feature>